<evidence type="ECO:0000256" key="10">
    <source>
        <dbReference type="HAMAP-Rule" id="MF_01465"/>
    </source>
</evidence>
<keyword evidence="5 10" id="KW-0653">Protein transport</keyword>
<feature type="transmembrane region" description="Helical" evidence="10">
    <location>
        <begin position="179"/>
        <end position="196"/>
    </location>
</feature>
<feature type="transmembrane region" description="Helical" evidence="10">
    <location>
        <begin position="390"/>
        <end position="411"/>
    </location>
</feature>
<comment type="function">
    <text evidence="10">The central subunit of the protein translocation channel SecYEG. Consists of two halves formed by TMs 1-5 and 6-10. These two domains form a lateral gate at the front which open onto the bilayer between TMs 2 and 7, and are clamped together by SecE at the back. The channel is closed by both a pore ring composed of hydrophobic SecY resides and a short helix (helix 2A) on the extracellular side of the membrane which forms a plug. The plug probably moves laterally to allow the channel to open. The ring and the pore may move independently.</text>
</comment>
<evidence type="ECO:0000313" key="13">
    <source>
        <dbReference type="Proteomes" id="UP000228886"/>
    </source>
</evidence>
<keyword evidence="3 10" id="KW-0813">Transport</keyword>
<dbReference type="PIRSF" id="PIRSF004557">
    <property type="entry name" value="SecY"/>
    <property type="match status" value="1"/>
</dbReference>
<feature type="transmembrane region" description="Helical" evidence="10">
    <location>
        <begin position="362"/>
        <end position="384"/>
    </location>
</feature>
<evidence type="ECO:0000256" key="2">
    <source>
        <dbReference type="ARBA" id="ARBA00005751"/>
    </source>
</evidence>
<dbReference type="GO" id="GO:0065002">
    <property type="term" value="P:intracellular protein transmembrane transport"/>
    <property type="evidence" value="ECO:0007669"/>
    <property type="project" value="UniProtKB-UniRule"/>
</dbReference>
<evidence type="ECO:0000256" key="9">
    <source>
        <dbReference type="ARBA" id="ARBA00039733"/>
    </source>
</evidence>
<organism evidence="12 13">
    <name type="scientific">bacterium (Candidatus Ratteibacteria) CG01_land_8_20_14_3_00_40_19</name>
    <dbReference type="NCBI Taxonomy" id="2014290"/>
    <lineage>
        <taxon>Bacteria</taxon>
        <taxon>Candidatus Ratteibacteria</taxon>
    </lineage>
</organism>
<dbReference type="EMBL" id="PETL01000069">
    <property type="protein sequence ID" value="PIV64598.1"/>
    <property type="molecule type" value="Genomic_DNA"/>
</dbReference>
<dbReference type="NCBIfam" id="TIGR00967">
    <property type="entry name" value="3a0501s007"/>
    <property type="match status" value="1"/>
</dbReference>
<feature type="transmembrane region" description="Helical" evidence="10">
    <location>
        <begin position="271"/>
        <end position="290"/>
    </location>
</feature>
<dbReference type="InterPro" id="IPR002208">
    <property type="entry name" value="SecY/SEC61-alpha"/>
</dbReference>
<comment type="caution">
    <text evidence="10">Lacks conserved residue(s) required for the propagation of feature annotation.</text>
</comment>
<evidence type="ECO:0000313" key="12">
    <source>
        <dbReference type="EMBL" id="PIV64598.1"/>
    </source>
</evidence>
<name>A0A2M7EA64_9BACT</name>
<dbReference type="PROSITE" id="PS00756">
    <property type="entry name" value="SECY_2"/>
    <property type="match status" value="1"/>
</dbReference>
<keyword evidence="8 10" id="KW-0472">Membrane</keyword>
<dbReference type="GO" id="GO:0005886">
    <property type="term" value="C:plasma membrane"/>
    <property type="evidence" value="ECO:0007669"/>
    <property type="project" value="UniProtKB-SubCell"/>
</dbReference>
<dbReference type="PANTHER" id="PTHR10906">
    <property type="entry name" value="SECY/SEC61-ALPHA FAMILY MEMBER"/>
    <property type="match status" value="1"/>
</dbReference>
<dbReference type="Gene3D" id="1.10.3370.10">
    <property type="entry name" value="SecY subunit domain"/>
    <property type="match status" value="1"/>
</dbReference>
<evidence type="ECO:0000256" key="5">
    <source>
        <dbReference type="ARBA" id="ARBA00022927"/>
    </source>
</evidence>
<comment type="similarity">
    <text evidence="2 10 11">Belongs to the SecY/SEC61-alpha family.</text>
</comment>
<gene>
    <name evidence="10" type="primary">secY</name>
    <name evidence="12" type="ORF">COS11_01350</name>
</gene>
<dbReference type="GO" id="GO:0043952">
    <property type="term" value="P:protein transport by the Sec complex"/>
    <property type="evidence" value="ECO:0007669"/>
    <property type="project" value="UniProtKB-UniRule"/>
</dbReference>
<comment type="subcellular location">
    <subcellularLocation>
        <location evidence="10">Cell membrane</location>
        <topology evidence="10">Multi-pass membrane protein</topology>
    </subcellularLocation>
    <subcellularLocation>
        <location evidence="1">Membrane</location>
        <topology evidence="1">Multi-pass membrane protein</topology>
    </subcellularLocation>
</comment>
<evidence type="ECO:0000256" key="4">
    <source>
        <dbReference type="ARBA" id="ARBA00022692"/>
    </source>
</evidence>
<dbReference type="Proteomes" id="UP000228886">
    <property type="component" value="Unassembled WGS sequence"/>
</dbReference>
<reference evidence="13" key="1">
    <citation type="submission" date="2017-09" db="EMBL/GenBank/DDBJ databases">
        <title>Depth-based differentiation of microbial function through sediment-hosted aquifers and enrichment of novel symbionts in the deep terrestrial subsurface.</title>
        <authorList>
            <person name="Probst A.J."/>
            <person name="Ladd B."/>
            <person name="Jarett J.K."/>
            <person name="Geller-Mcgrath D.E."/>
            <person name="Sieber C.M.K."/>
            <person name="Emerson J.B."/>
            <person name="Anantharaman K."/>
            <person name="Thomas B.C."/>
            <person name="Malmstrom R."/>
            <person name="Stieglmeier M."/>
            <person name="Klingl A."/>
            <person name="Woyke T."/>
            <person name="Ryan C.M."/>
            <person name="Banfield J.F."/>
        </authorList>
    </citation>
    <scope>NUCLEOTIDE SEQUENCE [LARGE SCALE GENOMIC DNA]</scope>
</reference>
<keyword evidence="6 10" id="KW-1133">Transmembrane helix</keyword>
<protein>
    <recommendedName>
        <fullName evidence="9 10">Protein translocase subunit SecY</fullName>
    </recommendedName>
</protein>
<keyword evidence="10" id="KW-1003">Cell membrane</keyword>
<dbReference type="FunFam" id="1.10.3370.10:FF:000001">
    <property type="entry name" value="Preprotein translocase subunit SecY"/>
    <property type="match status" value="1"/>
</dbReference>
<evidence type="ECO:0000256" key="8">
    <source>
        <dbReference type="ARBA" id="ARBA00023136"/>
    </source>
</evidence>
<comment type="subunit">
    <text evidence="10">Component of the Sec protein translocase complex. Heterotrimer consisting of SecY, SecE and SecG subunits. The heterotrimers can form oligomers, although 1 heterotrimer is thought to be able to translocate proteins. Interacts with the ribosome. Interacts with SecDF, and other proteins may be involved. Interacts with SecA.</text>
</comment>
<evidence type="ECO:0000256" key="3">
    <source>
        <dbReference type="ARBA" id="ARBA00022448"/>
    </source>
</evidence>
<dbReference type="Pfam" id="PF00344">
    <property type="entry name" value="SecY"/>
    <property type="match status" value="1"/>
</dbReference>
<proteinExistence type="inferred from homology"/>
<dbReference type="PRINTS" id="PR00303">
    <property type="entry name" value="SECYTRNLCASE"/>
</dbReference>
<evidence type="ECO:0000256" key="11">
    <source>
        <dbReference type="RuleBase" id="RU004349"/>
    </source>
</evidence>
<dbReference type="HAMAP" id="MF_01465">
    <property type="entry name" value="SecY"/>
    <property type="match status" value="1"/>
</dbReference>
<keyword evidence="4 10" id="KW-0812">Transmembrane</keyword>
<keyword evidence="7 10" id="KW-0811">Translocation</keyword>
<feature type="transmembrane region" description="Helical" evidence="10">
    <location>
        <begin position="216"/>
        <end position="235"/>
    </location>
</feature>
<feature type="transmembrane region" description="Helical" evidence="10">
    <location>
        <begin position="151"/>
        <end position="172"/>
    </location>
</feature>
<dbReference type="InterPro" id="IPR026593">
    <property type="entry name" value="SecY"/>
</dbReference>
<dbReference type="AlphaFoldDB" id="A0A2M7EA64"/>
<accession>A0A2M7EA64</accession>
<dbReference type="InterPro" id="IPR030659">
    <property type="entry name" value="SecY_CS"/>
</dbReference>
<evidence type="ECO:0000256" key="1">
    <source>
        <dbReference type="ARBA" id="ARBA00004141"/>
    </source>
</evidence>
<dbReference type="SUPFAM" id="SSF103491">
    <property type="entry name" value="Preprotein translocase SecY subunit"/>
    <property type="match status" value="1"/>
</dbReference>
<feature type="transmembrane region" description="Helical" evidence="10">
    <location>
        <begin position="69"/>
        <end position="97"/>
    </location>
</feature>
<evidence type="ECO:0000256" key="6">
    <source>
        <dbReference type="ARBA" id="ARBA00022989"/>
    </source>
</evidence>
<evidence type="ECO:0000256" key="7">
    <source>
        <dbReference type="ARBA" id="ARBA00023010"/>
    </source>
</evidence>
<sequence length="436" mass="48550">MLTPFRDSFKIPDLRKKILITLVLLAVYRLGCYIPTPGIDGIALAQFFRRIQGTLFGIADLFTGGALSSLTILALGIMPYISVSIILELLAAVVPYFENLRKEGPEGRRKLTQLTRRGTVLLCIIQATAIAFWLENPNNFDNVVMVSQPGWFFRILTVITLTAGTIFLMWLGEQITEKGIGNGISLIITVGILSRYPSAAKQIAMLYRSGQLAGPTIFLMMILIALVVAATILLTEGERRISVQYPKRIVGRKVYGGQSTYLPIKINQGGVIPLIFAVSILMLPATMLRFVNNDLVKRFSDWLSPGAFLYTLLYAGLTVFFCYFYSAISFNPDNVADDLRKYGGFIAGVRPGKPTANFLEKILTRLTLPGSLFLVAIAIFPYLIMNWLKVPYLVASLFGGIGLLIIVAVIIETMRQIESHLLMRHYQGFMKKMKIR</sequence>
<feature type="transmembrane region" description="Helical" evidence="10">
    <location>
        <begin position="302"/>
        <end position="325"/>
    </location>
</feature>
<dbReference type="InterPro" id="IPR023201">
    <property type="entry name" value="SecY_dom_sf"/>
</dbReference>
<comment type="caution">
    <text evidence="12">The sequence shown here is derived from an EMBL/GenBank/DDBJ whole genome shotgun (WGS) entry which is preliminary data.</text>
</comment>
<feature type="transmembrane region" description="Helical" evidence="10">
    <location>
        <begin position="118"/>
        <end position="135"/>
    </location>
</feature>
<dbReference type="GO" id="GO:0006605">
    <property type="term" value="P:protein targeting"/>
    <property type="evidence" value="ECO:0007669"/>
    <property type="project" value="UniProtKB-UniRule"/>
</dbReference>